<gene>
    <name evidence="2" type="ORF">Cni_G24108</name>
</gene>
<feature type="transmembrane region" description="Helical" evidence="1">
    <location>
        <begin position="5"/>
        <end position="23"/>
    </location>
</feature>
<sequence>MQSFIFTLAAPVFYFLFTAVFLFTLFRQLYFFLLLVPLISFFLCARCELSKLPDSLPRRLLLRWKWNGKKYNVASNALAVQQQEIDFWRHSSINVIVKSSMQFIHA</sequence>
<accession>A0AAQ3KUC8</accession>
<keyword evidence="1" id="KW-0472">Membrane</keyword>
<name>A0AAQ3KUC8_9LILI</name>
<evidence type="ECO:0000313" key="2">
    <source>
        <dbReference type="EMBL" id="WOL15327.1"/>
    </source>
</evidence>
<organism evidence="2 3">
    <name type="scientific">Canna indica</name>
    <name type="common">Indian-shot</name>
    <dbReference type="NCBI Taxonomy" id="4628"/>
    <lineage>
        <taxon>Eukaryota</taxon>
        <taxon>Viridiplantae</taxon>
        <taxon>Streptophyta</taxon>
        <taxon>Embryophyta</taxon>
        <taxon>Tracheophyta</taxon>
        <taxon>Spermatophyta</taxon>
        <taxon>Magnoliopsida</taxon>
        <taxon>Liliopsida</taxon>
        <taxon>Zingiberales</taxon>
        <taxon>Cannaceae</taxon>
        <taxon>Canna</taxon>
    </lineage>
</organism>
<keyword evidence="3" id="KW-1185">Reference proteome</keyword>
<dbReference type="Proteomes" id="UP001327560">
    <property type="component" value="Chromosome 7"/>
</dbReference>
<dbReference type="EMBL" id="CP136896">
    <property type="protein sequence ID" value="WOL15327.1"/>
    <property type="molecule type" value="Genomic_DNA"/>
</dbReference>
<reference evidence="2 3" key="1">
    <citation type="submission" date="2023-10" db="EMBL/GenBank/DDBJ databases">
        <title>Chromosome-scale genome assembly provides insights into flower coloration mechanisms of Canna indica.</title>
        <authorList>
            <person name="Li C."/>
        </authorList>
    </citation>
    <scope>NUCLEOTIDE SEQUENCE [LARGE SCALE GENOMIC DNA]</scope>
    <source>
        <tissue evidence="2">Flower</tissue>
    </source>
</reference>
<dbReference type="AlphaFoldDB" id="A0AAQ3KUC8"/>
<evidence type="ECO:0000256" key="1">
    <source>
        <dbReference type="SAM" id="Phobius"/>
    </source>
</evidence>
<protein>
    <submittedName>
        <fullName evidence="2">Uncharacterized protein</fullName>
    </submittedName>
</protein>
<keyword evidence="1" id="KW-0812">Transmembrane</keyword>
<keyword evidence="1" id="KW-1133">Transmembrane helix</keyword>
<feature type="transmembrane region" description="Helical" evidence="1">
    <location>
        <begin position="29"/>
        <end position="49"/>
    </location>
</feature>
<proteinExistence type="predicted"/>
<evidence type="ECO:0000313" key="3">
    <source>
        <dbReference type="Proteomes" id="UP001327560"/>
    </source>
</evidence>